<evidence type="ECO:0008006" key="3">
    <source>
        <dbReference type="Google" id="ProtNLM"/>
    </source>
</evidence>
<sequence length="104" mass="11106">MDSSLLLMSLGVELTAFTQLEFLKSLGLAIFLFEAGLSIGVVKLLRSLNRVLVVELVSYPLLWALAKFAAGALGLGIAKEVVLFLILIDSPSTITISLNKVSSI</sequence>
<feature type="transmembrane region" description="Helical" evidence="1">
    <location>
        <begin position="26"/>
        <end position="45"/>
    </location>
</feature>
<keyword evidence="1" id="KW-0472">Membrane</keyword>
<keyword evidence="1" id="KW-1133">Transmembrane helix</keyword>
<protein>
    <recommendedName>
        <fullName evidence="3">Cation/H+ exchanger domain-containing protein</fullName>
    </recommendedName>
</protein>
<reference evidence="2" key="1">
    <citation type="journal article" date="2020" name="mSystems">
        <title>Genome- and Community-Level Interaction Insights into Carbon Utilization and Element Cycling Functions of Hydrothermarchaeota in Hydrothermal Sediment.</title>
        <authorList>
            <person name="Zhou Z."/>
            <person name="Liu Y."/>
            <person name="Xu W."/>
            <person name="Pan J."/>
            <person name="Luo Z.H."/>
            <person name="Li M."/>
        </authorList>
    </citation>
    <scope>NUCLEOTIDE SEQUENCE [LARGE SCALE GENOMIC DNA]</scope>
    <source>
        <strain evidence="2">SpSt-1105</strain>
    </source>
</reference>
<feature type="transmembrane region" description="Helical" evidence="1">
    <location>
        <begin position="52"/>
        <end position="75"/>
    </location>
</feature>
<proteinExistence type="predicted"/>
<name>A0A7J3ZAQ7_9CREN</name>
<comment type="caution">
    <text evidence="2">The sequence shown here is derived from an EMBL/GenBank/DDBJ whole genome shotgun (WGS) entry which is preliminary data.</text>
</comment>
<keyword evidence="1" id="KW-0812">Transmembrane</keyword>
<dbReference type="AlphaFoldDB" id="A0A7J3ZAQ7"/>
<accession>A0A7J3ZAQ7</accession>
<evidence type="ECO:0000256" key="1">
    <source>
        <dbReference type="SAM" id="Phobius"/>
    </source>
</evidence>
<dbReference type="EMBL" id="DRYQ01000118">
    <property type="protein sequence ID" value="HHQ51273.1"/>
    <property type="molecule type" value="Genomic_DNA"/>
</dbReference>
<gene>
    <name evidence="2" type="ORF">ENM66_08000</name>
</gene>
<organism evidence="2">
    <name type="scientific">Ignisphaera aggregans</name>
    <dbReference type="NCBI Taxonomy" id="334771"/>
    <lineage>
        <taxon>Archaea</taxon>
        <taxon>Thermoproteota</taxon>
        <taxon>Thermoprotei</taxon>
        <taxon>Desulfurococcales</taxon>
        <taxon>Desulfurococcaceae</taxon>
        <taxon>Ignisphaera</taxon>
    </lineage>
</organism>
<evidence type="ECO:0000313" key="2">
    <source>
        <dbReference type="EMBL" id="HHQ51273.1"/>
    </source>
</evidence>